<dbReference type="SMART" id="SM00488">
    <property type="entry name" value="DEXDc2"/>
    <property type="match status" value="1"/>
</dbReference>
<dbReference type="GO" id="GO:0004386">
    <property type="term" value="F:helicase activity"/>
    <property type="evidence" value="ECO:0007669"/>
    <property type="project" value="UniProtKB-KW"/>
</dbReference>
<dbReference type="Pfam" id="PF13307">
    <property type="entry name" value="Helicase_C_2"/>
    <property type="match status" value="1"/>
</dbReference>
<comment type="similarity">
    <text evidence="13">Belongs to the helicase family. DinG subfamily.</text>
</comment>
<keyword evidence="5" id="KW-0378">Hydrolase</keyword>
<proteinExistence type="inferred from homology"/>
<keyword evidence="6 15" id="KW-0347">Helicase</keyword>
<evidence type="ECO:0000256" key="13">
    <source>
        <dbReference type="ARBA" id="ARBA00038058"/>
    </source>
</evidence>
<dbReference type="InterPro" id="IPR010614">
    <property type="entry name" value="RAD3-like_helicase_DEAD"/>
</dbReference>
<dbReference type="PROSITE" id="PS51193">
    <property type="entry name" value="HELICASE_ATP_BIND_2"/>
    <property type="match status" value="1"/>
</dbReference>
<evidence type="ECO:0000256" key="8">
    <source>
        <dbReference type="ARBA" id="ARBA00023004"/>
    </source>
</evidence>
<keyword evidence="11" id="KW-0234">DNA repair</keyword>
<feature type="domain" description="Helicase ATP-binding" evidence="14">
    <location>
        <begin position="181"/>
        <end position="439"/>
    </location>
</feature>
<keyword evidence="10" id="KW-0238">DNA-binding</keyword>
<evidence type="ECO:0000256" key="11">
    <source>
        <dbReference type="ARBA" id="ARBA00023204"/>
    </source>
</evidence>
<evidence type="ECO:0000256" key="2">
    <source>
        <dbReference type="ARBA" id="ARBA00022723"/>
    </source>
</evidence>
<dbReference type="InterPro" id="IPR006555">
    <property type="entry name" value="ATP-dep_Helicase_C"/>
</dbReference>
<evidence type="ECO:0000256" key="6">
    <source>
        <dbReference type="ARBA" id="ARBA00022806"/>
    </source>
</evidence>
<dbReference type="SMART" id="SM00491">
    <property type="entry name" value="HELICc2"/>
    <property type="match status" value="1"/>
</dbReference>
<organism evidence="15 16">
    <name type="scientific">Clostridium mobile</name>
    <dbReference type="NCBI Taxonomy" id="2841512"/>
    <lineage>
        <taxon>Bacteria</taxon>
        <taxon>Bacillati</taxon>
        <taxon>Bacillota</taxon>
        <taxon>Clostridia</taxon>
        <taxon>Eubacteriales</taxon>
        <taxon>Clostridiaceae</taxon>
        <taxon>Clostridium</taxon>
    </lineage>
</organism>
<evidence type="ECO:0000256" key="1">
    <source>
        <dbReference type="ARBA" id="ARBA00022485"/>
    </source>
</evidence>
<dbReference type="EMBL" id="JAHLQF010000001">
    <property type="protein sequence ID" value="MBU5483603.1"/>
    <property type="molecule type" value="Genomic_DNA"/>
</dbReference>
<keyword evidence="16" id="KW-1185">Reference proteome</keyword>
<comment type="caution">
    <text evidence="15">The sequence shown here is derived from an EMBL/GenBank/DDBJ whole genome shotgun (WGS) entry which is preliminary data.</text>
</comment>
<keyword evidence="9" id="KW-0411">Iron-sulfur</keyword>
<evidence type="ECO:0000313" key="15">
    <source>
        <dbReference type="EMBL" id="MBU5483603.1"/>
    </source>
</evidence>
<evidence type="ECO:0000256" key="12">
    <source>
        <dbReference type="ARBA" id="ARBA00023235"/>
    </source>
</evidence>
<evidence type="ECO:0000256" key="4">
    <source>
        <dbReference type="ARBA" id="ARBA00022763"/>
    </source>
</evidence>
<evidence type="ECO:0000256" key="7">
    <source>
        <dbReference type="ARBA" id="ARBA00022840"/>
    </source>
</evidence>
<dbReference type="Proteomes" id="UP000726170">
    <property type="component" value="Unassembled WGS sequence"/>
</dbReference>
<keyword evidence="12" id="KW-0413">Isomerase</keyword>
<dbReference type="InterPro" id="IPR038726">
    <property type="entry name" value="PDDEXK_AddAB-type"/>
</dbReference>
<protein>
    <submittedName>
        <fullName evidence="15">ATP-dependent DNA helicase</fullName>
    </submittedName>
</protein>
<keyword evidence="4" id="KW-0227">DNA damage</keyword>
<evidence type="ECO:0000256" key="5">
    <source>
        <dbReference type="ARBA" id="ARBA00022801"/>
    </source>
</evidence>
<reference evidence="15 16" key="1">
    <citation type="submission" date="2021-06" db="EMBL/GenBank/DDBJ databases">
        <authorList>
            <person name="Sun Q."/>
            <person name="Li D."/>
        </authorList>
    </citation>
    <scope>NUCLEOTIDE SEQUENCE [LARGE SCALE GENOMIC DNA]</scope>
    <source>
        <strain evidence="15 16">MSJ-11</strain>
    </source>
</reference>
<dbReference type="PANTHER" id="PTHR11472:SF34">
    <property type="entry name" value="REGULATOR OF TELOMERE ELONGATION HELICASE 1"/>
    <property type="match status" value="1"/>
</dbReference>
<sequence length="777" mass="90656">MSKEFKISVRNLVEFIMRSGDIDSTFIGNSRALEGTRVHQKIQKNKGENYRAEVSLKYIFAYKDAIISVEGRADGIIEEDGEVIIDEIKSTTRDLESIEENYNPLHMAQVKCYAYIYGKENNLESLKVQLTYCNVETKEIKNIIEEYSLIELEEFLYDLLDKYYVWIQFEKEWRELRDSSIKALSFPFTEYRKGQRELAVAVYRTIQNKRNIFLQAPTGVGKTISTIFPTIKAMGEGLVHKMFYLTAKNITSSVALEGIKLMNEKGLSLKTLAITAKDKICFKEKTICNGEQCEYARGHYDRVNEAILDILENEDLIDRENIQLYAEKHKVCPFEFSLDVSLWADMIICDYNYVFDPRVYLKRFFDSKKEDFIFLIDEAHNLVDRGRDMFSASLNKEDFLKGKKITNEVGKKLYKKLDKINSYFLELGKKCDEKGYLILKEDPLEIASMIRSTVEEMEKWLKIKDNSEEYEHILKLYFDCLAFIRISELYDENFMVFSKKQGKNIVLTLFCLDPSRLLREGIERGKTGVFFSATLTPINYFMDVLGGDKEDYIVRIPSPFDPSKRKIIIAGNVSTRYKHRDISVDKIIEYIKVFIGSKKGNYLVFFPSYTYMEKVLEKFKEYDEEIDILSQNSIMNEKEREEFLNKFQQNPERTMIAFTVLGGVFSEGIDLKGERLSGAIIIGVGLPQICFERDIIMNYFNASNGNGYEYSYVYPGMNKVLQAGGRVIRTEEDRGAILLIDDRFITKTYKYLFPREWRDNIVVYSPKDLEKILLNFW</sequence>
<accession>A0ABS6EEG7</accession>
<evidence type="ECO:0000256" key="9">
    <source>
        <dbReference type="ARBA" id="ARBA00023014"/>
    </source>
</evidence>
<keyword evidence="7" id="KW-0067">ATP-binding</keyword>
<dbReference type="PANTHER" id="PTHR11472">
    <property type="entry name" value="DNA REPAIR DEAD HELICASE RAD3/XP-D SUBFAMILY MEMBER"/>
    <property type="match status" value="1"/>
</dbReference>
<keyword evidence="3" id="KW-0547">Nucleotide-binding</keyword>
<dbReference type="InterPro" id="IPR006554">
    <property type="entry name" value="Helicase-like_DEXD_c2"/>
</dbReference>
<evidence type="ECO:0000313" key="16">
    <source>
        <dbReference type="Proteomes" id="UP000726170"/>
    </source>
</evidence>
<evidence type="ECO:0000256" key="10">
    <source>
        <dbReference type="ARBA" id="ARBA00023125"/>
    </source>
</evidence>
<evidence type="ECO:0000259" key="14">
    <source>
        <dbReference type="PROSITE" id="PS51193"/>
    </source>
</evidence>
<dbReference type="Pfam" id="PF12705">
    <property type="entry name" value="PDDEXK_1"/>
    <property type="match status" value="1"/>
</dbReference>
<keyword evidence="8" id="KW-0408">Iron</keyword>
<keyword evidence="1" id="KW-0004">4Fe-4S</keyword>
<evidence type="ECO:0000256" key="3">
    <source>
        <dbReference type="ARBA" id="ARBA00022741"/>
    </source>
</evidence>
<dbReference type="InterPro" id="IPR014013">
    <property type="entry name" value="Helic_SF1/SF2_ATP-bd_DinG/Rad3"/>
</dbReference>
<name>A0ABS6EEG7_9CLOT</name>
<dbReference type="Pfam" id="PF06733">
    <property type="entry name" value="DEAD_2"/>
    <property type="match status" value="1"/>
</dbReference>
<keyword evidence="2" id="KW-0479">Metal-binding</keyword>
<gene>
    <name evidence="15" type="ORF">KQI86_04625</name>
</gene>
<dbReference type="InterPro" id="IPR045028">
    <property type="entry name" value="DinG/Rad3-like"/>
</dbReference>